<comment type="similarity">
    <text evidence="1">Belongs to the ABC transporter superfamily.</text>
</comment>
<dbReference type="GO" id="GO:0006865">
    <property type="term" value="P:amino acid transport"/>
    <property type="evidence" value="ECO:0007669"/>
    <property type="project" value="UniProtKB-KW"/>
</dbReference>
<evidence type="ECO:0000259" key="7">
    <source>
        <dbReference type="PROSITE" id="PS50893"/>
    </source>
</evidence>
<accession>A0ABD5RNI4</accession>
<evidence type="ECO:0000256" key="5">
    <source>
        <dbReference type="ARBA" id="ARBA00022970"/>
    </source>
</evidence>
<dbReference type="Gene3D" id="3.40.50.300">
    <property type="entry name" value="P-loop containing nucleotide triphosphate hydrolases"/>
    <property type="match status" value="1"/>
</dbReference>
<evidence type="ECO:0000256" key="2">
    <source>
        <dbReference type="ARBA" id="ARBA00022448"/>
    </source>
</evidence>
<dbReference type="RefSeq" id="WP_247415135.1">
    <property type="nucleotide sequence ID" value="NZ_JALLGW010000001.1"/>
</dbReference>
<comment type="caution">
    <text evidence="8">The sequence shown here is derived from an EMBL/GenBank/DDBJ whole genome shotgun (WGS) entry which is preliminary data.</text>
</comment>
<dbReference type="PANTHER" id="PTHR43820:SF4">
    <property type="entry name" value="HIGH-AFFINITY BRANCHED-CHAIN AMINO ACID TRANSPORT ATP-BINDING PROTEIN LIVF"/>
    <property type="match status" value="1"/>
</dbReference>
<dbReference type="InterPro" id="IPR027417">
    <property type="entry name" value="P-loop_NTPase"/>
</dbReference>
<evidence type="ECO:0000256" key="3">
    <source>
        <dbReference type="ARBA" id="ARBA00022741"/>
    </source>
</evidence>
<dbReference type="InterPro" id="IPR003593">
    <property type="entry name" value="AAA+_ATPase"/>
</dbReference>
<keyword evidence="3" id="KW-0547">Nucleotide-binding</keyword>
<keyword evidence="9" id="KW-1185">Reference proteome</keyword>
<dbReference type="InterPro" id="IPR052156">
    <property type="entry name" value="BCAA_Transport_ATP-bd_LivF"/>
</dbReference>
<keyword evidence="5" id="KW-0029">Amino-acid transport</keyword>
<organism evidence="8 9">
    <name type="scientific">Halomarina salina</name>
    <dbReference type="NCBI Taxonomy" id="1872699"/>
    <lineage>
        <taxon>Archaea</taxon>
        <taxon>Methanobacteriati</taxon>
        <taxon>Methanobacteriota</taxon>
        <taxon>Stenosarchaea group</taxon>
        <taxon>Halobacteria</taxon>
        <taxon>Halobacteriales</taxon>
        <taxon>Natronomonadaceae</taxon>
        <taxon>Halomarina</taxon>
    </lineage>
</organism>
<evidence type="ECO:0000313" key="9">
    <source>
        <dbReference type="Proteomes" id="UP001596099"/>
    </source>
</evidence>
<name>A0ABD5RNI4_9EURY</name>
<dbReference type="InterPro" id="IPR003439">
    <property type="entry name" value="ABC_transporter-like_ATP-bd"/>
</dbReference>
<evidence type="ECO:0000313" key="8">
    <source>
        <dbReference type="EMBL" id="MFC5972111.1"/>
    </source>
</evidence>
<dbReference type="PROSITE" id="PS50893">
    <property type="entry name" value="ABC_TRANSPORTER_2"/>
    <property type="match status" value="1"/>
</dbReference>
<dbReference type="AlphaFoldDB" id="A0ABD5RNI4"/>
<protein>
    <submittedName>
        <fullName evidence="8">ABC transporter ATP-binding protein</fullName>
    </submittedName>
</protein>
<feature type="region of interest" description="Disordered" evidence="6">
    <location>
        <begin position="1"/>
        <end position="21"/>
    </location>
</feature>
<dbReference type="Pfam" id="PF00005">
    <property type="entry name" value="ABC_tran"/>
    <property type="match status" value="1"/>
</dbReference>
<sequence>MSTDSDPTTDAEDRPTTGTSDQLVVENVVTGYGNHEIIHDVSAKSHEGVTCIFGPNGSGKSTLIKAMGGKLPLWSGRKRMGDRDLTDANASDMVDAGVITVPQDGGLFPSMTVRENLLMGGHSVDDDDLVSRRMDEAYEAFPILEEKTAAKATSLSGGQQMMLSFARAMVSGADVFLLDEPSAGLAPTLVDDVMEQVRTLVDRGVQVVLVEQNVKTALRVADHVYILAQGRTQFDGPPADLAEEDELIELYLGIK</sequence>
<dbReference type="GO" id="GO:0005524">
    <property type="term" value="F:ATP binding"/>
    <property type="evidence" value="ECO:0007669"/>
    <property type="project" value="UniProtKB-KW"/>
</dbReference>
<dbReference type="CDD" id="cd03224">
    <property type="entry name" value="ABC_TM1139_LivF_branched"/>
    <property type="match status" value="1"/>
</dbReference>
<dbReference type="SUPFAM" id="SSF52540">
    <property type="entry name" value="P-loop containing nucleoside triphosphate hydrolases"/>
    <property type="match status" value="1"/>
</dbReference>
<feature type="domain" description="ABC transporter" evidence="7">
    <location>
        <begin position="23"/>
        <end position="254"/>
    </location>
</feature>
<evidence type="ECO:0000256" key="1">
    <source>
        <dbReference type="ARBA" id="ARBA00005417"/>
    </source>
</evidence>
<gene>
    <name evidence="8" type="ORF">ACFPYI_12295</name>
</gene>
<keyword evidence="4 8" id="KW-0067">ATP-binding</keyword>
<proteinExistence type="inferred from homology"/>
<dbReference type="InterPro" id="IPR017871">
    <property type="entry name" value="ABC_transporter-like_CS"/>
</dbReference>
<dbReference type="PANTHER" id="PTHR43820">
    <property type="entry name" value="HIGH-AFFINITY BRANCHED-CHAIN AMINO ACID TRANSPORT ATP-BINDING PROTEIN LIVF"/>
    <property type="match status" value="1"/>
</dbReference>
<dbReference type="SMART" id="SM00382">
    <property type="entry name" value="AAA"/>
    <property type="match status" value="1"/>
</dbReference>
<reference evidence="8 9" key="1">
    <citation type="journal article" date="2019" name="Int. J. Syst. Evol. Microbiol.">
        <title>The Global Catalogue of Microorganisms (GCM) 10K type strain sequencing project: providing services to taxonomists for standard genome sequencing and annotation.</title>
        <authorList>
            <consortium name="The Broad Institute Genomics Platform"/>
            <consortium name="The Broad Institute Genome Sequencing Center for Infectious Disease"/>
            <person name="Wu L."/>
            <person name="Ma J."/>
        </authorList>
    </citation>
    <scope>NUCLEOTIDE SEQUENCE [LARGE SCALE GENOMIC DNA]</scope>
    <source>
        <strain evidence="8 9">CGMCC 1.12543</strain>
    </source>
</reference>
<dbReference type="EMBL" id="JBHSQH010000001">
    <property type="protein sequence ID" value="MFC5972111.1"/>
    <property type="molecule type" value="Genomic_DNA"/>
</dbReference>
<dbReference type="Proteomes" id="UP001596099">
    <property type="component" value="Unassembled WGS sequence"/>
</dbReference>
<dbReference type="PROSITE" id="PS00211">
    <property type="entry name" value="ABC_TRANSPORTER_1"/>
    <property type="match status" value="1"/>
</dbReference>
<evidence type="ECO:0000256" key="4">
    <source>
        <dbReference type="ARBA" id="ARBA00022840"/>
    </source>
</evidence>
<keyword evidence="2" id="KW-0813">Transport</keyword>
<evidence type="ECO:0000256" key="6">
    <source>
        <dbReference type="SAM" id="MobiDB-lite"/>
    </source>
</evidence>